<organism evidence="1 2">
    <name type="scientific">Phytopseudomonas seleniipraecipitans</name>
    <dbReference type="NCBI Taxonomy" id="640205"/>
    <lineage>
        <taxon>Bacteria</taxon>
        <taxon>Pseudomonadati</taxon>
        <taxon>Pseudomonadota</taxon>
        <taxon>Gammaproteobacteria</taxon>
        <taxon>Pseudomonadales</taxon>
        <taxon>Pseudomonadaceae</taxon>
        <taxon>Phytopseudomonas</taxon>
    </lineage>
</organism>
<gene>
    <name evidence="1" type="ORF">SAMN05216381_3116</name>
</gene>
<proteinExistence type="predicted"/>
<keyword evidence="1" id="KW-0418">Kinase</keyword>
<dbReference type="AlphaFoldDB" id="A0A1G7RGI0"/>
<evidence type="ECO:0000313" key="2">
    <source>
        <dbReference type="Proteomes" id="UP000243378"/>
    </source>
</evidence>
<sequence>MTDISATAVSWIAVDWGTSQLRAWALSARGEIIQRASSARGMSTLVPDQFEGALLELVGGWLAEDRVTEVVACGMVGARQGWREAPYAQVPCMPLAAERMVSPALADPRLRVSIIPGLCQRAPADVIRGEETQIAGLLAEQPDYRGVVCLPGTHSKWAEVRDGQVVAFQTFMTGELFALLSQQSVLRHGMQGDADQPIDEVAFAAGLHAGAQGSQRLIGALFGLRAEGLLEGLTPPAARARLSGLLIGQELGALDERWRGQQVCVIGGGELAERYRCALDTLGITALTVDAERVTLAGLAVAHANLQRGA</sequence>
<name>A0A1G7RGI0_9GAMM</name>
<reference evidence="1 2" key="1">
    <citation type="submission" date="2016-10" db="EMBL/GenBank/DDBJ databases">
        <authorList>
            <person name="de Groot N.N."/>
        </authorList>
    </citation>
    <scope>NUCLEOTIDE SEQUENCE [LARGE SCALE GENOMIC DNA]</scope>
    <source>
        <strain evidence="1 2">LMG 25475</strain>
    </source>
</reference>
<dbReference type="InterPro" id="IPR007729">
    <property type="entry name" value="DGOK"/>
</dbReference>
<dbReference type="GO" id="GO:0034194">
    <property type="term" value="P:D-galactonate catabolic process"/>
    <property type="evidence" value="ECO:0007669"/>
    <property type="project" value="InterPro"/>
</dbReference>
<dbReference type="CDD" id="cd24012">
    <property type="entry name" value="ASKHA_NBD_KDGal-kinase"/>
    <property type="match status" value="1"/>
</dbReference>
<dbReference type="InterPro" id="IPR042258">
    <property type="entry name" value="DGOK_N"/>
</dbReference>
<dbReference type="Pfam" id="PF05035">
    <property type="entry name" value="DGOK"/>
    <property type="match status" value="1"/>
</dbReference>
<keyword evidence="1" id="KW-0808">Transferase</keyword>
<dbReference type="Gene3D" id="3.30.420.310">
    <property type="entry name" value="2-keto-3-deoxy-galactonokinase, C-terminal domain"/>
    <property type="match status" value="1"/>
</dbReference>
<dbReference type="Proteomes" id="UP000243378">
    <property type="component" value="Unassembled WGS sequence"/>
</dbReference>
<dbReference type="STRING" id="640205.SAMN05216381_3116"/>
<dbReference type="InterPro" id="IPR042257">
    <property type="entry name" value="DGOK_C"/>
</dbReference>
<dbReference type="EMBL" id="FNBM01000007">
    <property type="protein sequence ID" value="SDG09744.1"/>
    <property type="molecule type" value="Genomic_DNA"/>
</dbReference>
<accession>A0A1G7RGI0</accession>
<protein>
    <submittedName>
        <fullName evidence="1">2-keto-3-deoxygalactonate kinase</fullName>
    </submittedName>
</protein>
<dbReference type="Gene3D" id="3.30.420.300">
    <property type="entry name" value="2-keto-3-deoxy-galactonokinase, substrate binding domain"/>
    <property type="match status" value="1"/>
</dbReference>
<dbReference type="OrthoDB" id="256574at2"/>
<dbReference type="GO" id="GO:0008671">
    <property type="term" value="F:2-dehydro-3-deoxygalactonokinase activity"/>
    <property type="evidence" value="ECO:0007669"/>
    <property type="project" value="InterPro"/>
</dbReference>
<dbReference type="RefSeq" id="WP_092369641.1">
    <property type="nucleotide sequence ID" value="NZ_FNBM01000007.1"/>
</dbReference>
<evidence type="ECO:0000313" key="1">
    <source>
        <dbReference type="EMBL" id="SDG09744.1"/>
    </source>
</evidence>